<protein>
    <submittedName>
        <fullName evidence="2">Uncharacterized protein</fullName>
    </submittedName>
</protein>
<sequence length="204" mass="22380">MSRSSSLSSSSSQGLPVPACLPELMNAASVKGFKPGSIRSTFAPRNIGEFDPWRAQGAPTAFEIPAARPPSRPQKKTTDIGASADRPDMVESPLPHRWNSVCAPRQHRSVWKGRQHAHRTQDSTVLSRSLFPASGVKCSLEVFHSASGDDDAWLQDLKVQMVLEPCPRCCKVDQGEVKLVTKCSIVVSEILEVVHRGRKVSKRR</sequence>
<comment type="caution">
    <text evidence="2">The sequence shown here is derived from an EMBL/GenBank/DDBJ whole genome shotgun (WGS) entry which is preliminary data.</text>
</comment>
<evidence type="ECO:0000256" key="1">
    <source>
        <dbReference type="SAM" id="MobiDB-lite"/>
    </source>
</evidence>
<gene>
    <name evidence="2" type="ORF">AXG93_1112s1140</name>
</gene>
<organism evidence="2 3">
    <name type="scientific">Marchantia polymorpha subsp. ruderalis</name>
    <dbReference type="NCBI Taxonomy" id="1480154"/>
    <lineage>
        <taxon>Eukaryota</taxon>
        <taxon>Viridiplantae</taxon>
        <taxon>Streptophyta</taxon>
        <taxon>Embryophyta</taxon>
        <taxon>Marchantiophyta</taxon>
        <taxon>Marchantiopsida</taxon>
        <taxon>Marchantiidae</taxon>
        <taxon>Marchantiales</taxon>
        <taxon>Marchantiaceae</taxon>
        <taxon>Marchantia</taxon>
    </lineage>
</organism>
<evidence type="ECO:0000313" key="3">
    <source>
        <dbReference type="Proteomes" id="UP000077202"/>
    </source>
</evidence>
<evidence type="ECO:0000313" key="2">
    <source>
        <dbReference type="EMBL" id="OAE30097.1"/>
    </source>
</evidence>
<accession>A0A176WAH7</accession>
<dbReference type="Proteomes" id="UP000077202">
    <property type="component" value="Unassembled WGS sequence"/>
</dbReference>
<dbReference type="EMBL" id="LVLJ01001367">
    <property type="protein sequence ID" value="OAE30097.1"/>
    <property type="molecule type" value="Genomic_DNA"/>
</dbReference>
<dbReference type="AlphaFoldDB" id="A0A176WAH7"/>
<reference evidence="2" key="1">
    <citation type="submission" date="2016-03" db="EMBL/GenBank/DDBJ databases">
        <title>Mechanisms controlling the formation of the plant cell surface in tip-growing cells are functionally conserved among land plants.</title>
        <authorList>
            <person name="Honkanen S."/>
            <person name="Jones V.A."/>
            <person name="Morieri G."/>
            <person name="Champion C."/>
            <person name="Hetherington A.J."/>
            <person name="Kelly S."/>
            <person name="Saint-Marcoux D."/>
            <person name="Proust H."/>
            <person name="Prescott H."/>
            <person name="Dolan L."/>
        </authorList>
    </citation>
    <scope>NUCLEOTIDE SEQUENCE [LARGE SCALE GENOMIC DNA]</scope>
    <source>
        <tissue evidence="2">Whole gametophyte</tissue>
    </source>
</reference>
<feature type="region of interest" description="Disordered" evidence="1">
    <location>
        <begin position="63"/>
        <end position="97"/>
    </location>
</feature>
<name>A0A176WAH7_MARPO</name>
<keyword evidence="3" id="KW-1185">Reference proteome</keyword>
<proteinExistence type="predicted"/>